<feature type="transmembrane region" description="Helical" evidence="8">
    <location>
        <begin position="60"/>
        <end position="80"/>
    </location>
</feature>
<evidence type="ECO:0000256" key="5">
    <source>
        <dbReference type="ARBA" id="ARBA00022989"/>
    </source>
</evidence>
<evidence type="ECO:0000256" key="7">
    <source>
        <dbReference type="SAM" id="MobiDB-lite"/>
    </source>
</evidence>
<dbReference type="InterPro" id="IPR006153">
    <property type="entry name" value="Cation/H_exchanger_TM"/>
</dbReference>
<evidence type="ECO:0000256" key="1">
    <source>
        <dbReference type="ARBA" id="ARBA00004141"/>
    </source>
</evidence>
<dbReference type="RefSeq" id="WP_318750639.1">
    <property type="nucleotide sequence ID" value="NZ_CP132508.1"/>
</dbReference>
<organism evidence="10 11">
    <name type="scientific">Thermaerobacter composti</name>
    <dbReference type="NCBI Taxonomy" id="554949"/>
    <lineage>
        <taxon>Bacteria</taxon>
        <taxon>Bacillati</taxon>
        <taxon>Bacillota</taxon>
        <taxon>Clostridia</taxon>
        <taxon>Eubacteriales</taxon>
        <taxon>Clostridiales Family XVII. Incertae Sedis</taxon>
        <taxon>Thermaerobacter</taxon>
    </lineage>
</organism>
<keyword evidence="5 8" id="KW-1133">Transmembrane helix</keyword>
<dbReference type="PANTHER" id="PTHR42751">
    <property type="entry name" value="SODIUM/HYDROGEN EXCHANGER FAMILY/TRKA DOMAIN PROTEIN"/>
    <property type="match status" value="1"/>
</dbReference>
<feature type="transmembrane region" description="Helical" evidence="8">
    <location>
        <begin position="92"/>
        <end position="115"/>
    </location>
</feature>
<name>A0ABZ0QQ65_9FIRM</name>
<evidence type="ECO:0000256" key="6">
    <source>
        <dbReference type="ARBA" id="ARBA00023136"/>
    </source>
</evidence>
<dbReference type="Gene3D" id="1.20.1530.20">
    <property type="match status" value="1"/>
</dbReference>
<feature type="transmembrane region" description="Helical" evidence="8">
    <location>
        <begin position="6"/>
        <end position="22"/>
    </location>
</feature>
<comment type="similarity">
    <text evidence="2">Belongs to the monovalent cation:proton antiporter 2 (CPA2) transporter (TC 2.A.37) family.</text>
</comment>
<feature type="region of interest" description="Disordered" evidence="7">
    <location>
        <begin position="400"/>
        <end position="446"/>
    </location>
</feature>
<feature type="transmembrane region" description="Helical" evidence="8">
    <location>
        <begin position="293"/>
        <end position="314"/>
    </location>
</feature>
<evidence type="ECO:0000313" key="11">
    <source>
        <dbReference type="Proteomes" id="UP001304683"/>
    </source>
</evidence>
<evidence type="ECO:0000256" key="2">
    <source>
        <dbReference type="ARBA" id="ARBA00005551"/>
    </source>
</evidence>
<keyword evidence="11" id="KW-1185">Reference proteome</keyword>
<evidence type="ECO:0000259" key="9">
    <source>
        <dbReference type="Pfam" id="PF00999"/>
    </source>
</evidence>
<feature type="domain" description="Cation/H+ exchanger transmembrane" evidence="9">
    <location>
        <begin position="13"/>
        <end position="377"/>
    </location>
</feature>
<dbReference type="EMBL" id="CP132508">
    <property type="protein sequence ID" value="WPD18902.1"/>
    <property type="molecule type" value="Genomic_DNA"/>
</dbReference>
<feature type="transmembrane region" description="Helical" evidence="8">
    <location>
        <begin position="153"/>
        <end position="177"/>
    </location>
</feature>
<evidence type="ECO:0000256" key="4">
    <source>
        <dbReference type="ARBA" id="ARBA00022692"/>
    </source>
</evidence>
<sequence>MEHVVWEIGLALAIMALAGYVANRLHVPIVPLLILAGMAVGPHLPDTGFVDLRFEASKPLIDFMGRIGVLFLLFYLGLEFSLNRLIRAGRKILVGGSIYIGINFTLGLLYGWLAGFPPREALAIAGITTITSTAIVAKVLVDLKRTANPETEMILGMIMFDDVFLAVYLAVLSGLVLSGATSVGGVVLAGLTAVGFIAAVLVLGRLVRPWLNRLLDIPSADVFLLVVFTALFLLAGFGATVHVAEAVCALLLGLVLADTEHRQRIEHVVVPFRDFFGSVFFFSFGLGLDPTALGGAVGIVLGAVLLTLVGNMVAGQLAGRTAGLSPRAATNIGVTITARGELSIVIANVAKAGGLSPAVQSFTALYVLVLAILGPLLTRESRAVYRALNAVFKWEPVQPGRSRRALAGEASPSPAKPARTAEPGGSPVASPADGRGHREDGHDPGT</sequence>
<gene>
    <name evidence="10" type="ORF">Q5761_11155</name>
</gene>
<dbReference type="Proteomes" id="UP001304683">
    <property type="component" value="Chromosome"/>
</dbReference>
<evidence type="ECO:0000313" key="10">
    <source>
        <dbReference type="EMBL" id="WPD18902.1"/>
    </source>
</evidence>
<accession>A0ABZ0QQ65</accession>
<comment type="subcellular location">
    <subcellularLocation>
        <location evidence="1">Membrane</location>
        <topology evidence="1">Multi-pass membrane protein</topology>
    </subcellularLocation>
</comment>
<feature type="transmembrane region" description="Helical" evidence="8">
    <location>
        <begin position="29"/>
        <end position="45"/>
    </location>
</feature>
<keyword evidence="3" id="KW-0813">Transport</keyword>
<feature type="compositionally biased region" description="Basic and acidic residues" evidence="7">
    <location>
        <begin position="434"/>
        <end position="446"/>
    </location>
</feature>
<evidence type="ECO:0000256" key="3">
    <source>
        <dbReference type="ARBA" id="ARBA00022448"/>
    </source>
</evidence>
<dbReference type="InterPro" id="IPR038770">
    <property type="entry name" value="Na+/solute_symporter_sf"/>
</dbReference>
<protein>
    <submittedName>
        <fullName evidence="10">Cation:proton antiporter</fullName>
    </submittedName>
</protein>
<dbReference type="Pfam" id="PF00999">
    <property type="entry name" value="Na_H_Exchanger"/>
    <property type="match status" value="1"/>
</dbReference>
<feature type="transmembrane region" description="Helical" evidence="8">
    <location>
        <begin position="121"/>
        <end position="141"/>
    </location>
</feature>
<feature type="transmembrane region" description="Helical" evidence="8">
    <location>
        <begin position="358"/>
        <end position="377"/>
    </location>
</feature>
<dbReference type="PANTHER" id="PTHR42751:SF4">
    <property type="entry name" value="K(+)_H(+) ANTIPORTER SUBUNIT KHTU"/>
    <property type="match status" value="1"/>
</dbReference>
<feature type="transmembrane region" description="Helical" evidence="8">
    <location>
        <begin position="183"/>
        <end position="203"/>
    </location>
</feature>
<proteinExistence type="inferred from homology"/>
<reference evidence="10 11" key="1">
    <citation type="submission" date="2023-08" db="EMBL/GenBank/DDBJ databases">
        <title>Genome sequence of Thermaerobacter compostii strain Ins1, a spore-forming filamentous bacterium isolated from a deep geothermal reservoir.</title>
        <authorList>
            <person name="Bregnard D."/>
            <person name="Gonzalez D."/>
            <person name="Junier P."/>
        </authorList>
    </citation>
    <scope>NUCLEOTIDE SEQUENCE [LARGE SCALE GENOMIC DNA]</scope>
    <source>
        <strain evidence="10 11">Ins1</strain>
    </source>
</reference>
<feature type="transmembrane region" description="Helical" evidence="8">
    <location>
        <begin position="223"/>
        <end position="256"/>
    </location>
</feature>
<evidence type="ECO:0000256" key="8">
    <source>
        <dbReference type="SAM" id="Phobius"/>
    </source>
</evidence>
<keyword evidence="6 8" id="KW-0472">Membrane</keyword>
<keyword evidence="4 8" id="KW-0812">Transmembrane</keyword>